<gene>
    <name evidence="2" type="ORF">BpHYR1_009827</name>
</gene>
<comment type="caution">
    <text evidence="2">The sequence shown here is derived from an EMBL/GenBank/DDBJ whole genome shotgun (WGS) entry which is preliminary data.</text>
</comment>
<dbReference type="Proteomes" id="UP000276133">
    <property type="component" value="Unassembled WGS sequence"/>
</dbReference>
<organism evidence="2 3">
    <name type="scientific">Brachionus plicatilis</name>
    <name type="common">Marine rotifer</name>
    <name type="synonym">Brachionus muelleri</name>
    <dbReference type="NCBI Taxonomy" id="10195"/>
    <lineage>
        <taxon>Eukaryota</taxon>
        <taxon>Metazoa</taxon>
        <taxon>Spiralia</taxon>
        <taxon>Gnathifera</taxon>
        <taxon>Rotifera</taxon>
        <taxon>Eurotatoria</taxon>
        <taxon>Monogononta</taxon>
        <taxon>Pseudotrocha</taxon>
        <taxon>Ploima</taxon>
        <taxon>Brachionidae</taxon>
        <taxon>Brachionus</taxon>
    </lineage>
</organism>
<evidence type="ECO:0000313" key="3">
    <source>
        <dbReference type="Proteomes" id="UP000276133"/>
    </source>
</evidence>
<keyword evidence="1" id="KW-0472">Membrane</keyword>
<accession>A0A3M7SX47</accession>
<keyword evidence="1" id="KW-0812">Transmembrane</keyword>
<keyword evidence="3" id="KW-1185">Reference proteome</keyword>
<evidence type="ECO:0000256" key="1">
    <source>
        <dbReference type="SAM" id="Phobius"/>
    </source>
</evidence>
<proteinExistence type="predicted"/>
<keyword evidence="1" id="KW-1133">Transmembrane helix</keyword>
<feature type="transmembrane region" description="Helical" evidence="1">
    <location>
        <begin position="20"/>
        <end position="38"/>
    </location>
</feature>
<name>A0A3M7SX47_BRAPC</name>
<protein>
    <submittedName>
        <fullName evidence="2">Uncharacterized protein</fullName>
    </submittedName>
</protein>
<dbReference type="AlphaFoldDB" id="A0A3M7SX47"/>
<dbReference type="EMBL" id="REGN01000643">
    <property type="protein sequence ID" value="RNA40411.1"/>
    <property type="molecule type" value="Genomic_DNA"/>
</dbReference>
<sequence length="93" mass="10870">MQKLNTLNFFLKRKRLFKALNIIFFCVEDLSILLYLLIDLIPIPTQFSYIGGIKSFKSIEINTLKHLAIYAINCRVFAELRIHLTIITQLVLN</sequence>
<reference evidence="2 3" key="1">
    <citation type="journal article" date="2018" name="Sci. Rep.">
        <title>Genomic signatures of local adaptation to the degree of environmental predictability in rotifers.</title>
        <authorList>
            <person name="Franch-Gras L."/>
            <person name="Hahn C."/>
            <person name="Garcia-Roger E.M."/>
            <person name="Carmona M.J."/>
            <person name="Serra M."/>
            <person name="Gomez A."/>
        </authorList>
    </citation>
    <scope>NUCLEOTIDE SEQUENCE [LARGE SCALE GENOMIC DNA]</scope>
    <source>
        <strain evidence="2">HYR1</strain>
    </source>
</reference>
<evidence type="ECO:0000313" key="2">
    <source>
        <dbReference type="EMBL" id="RNA40411.1"/>
    </source>
</evidence>